<dbReference type="EMBL" id="CP002859">
    <property type="protein sequence ID" value="AEI51806.1"/>
    <property type="molecule type" value="Genomic_DNA"/>
</dbReference>
<accession>A0A7U4E8K7</accession>
<protein>
    <submittedName>
        <fullName evidence="1">Heat domain containing protein</fullName>
    </submittedName>
</protein>
<dbReference type="KEGG" id="rsi:Runsl_5516"/>
<keyword evidence="2" id="KW-1185">Reference proteome</keyword>
<reference evidence="1 2" key="2">
    <citation type="journal article" date="2012" name="Stand. Genomic Sci.">
        <title>Complete genome sequence of the aquatic bacterium Runella slithyformis type strain (LSU 4(T)).</title>
        <authorList>
            <person name="Copeland A."/>
            <person name="Zhang X."/>
            <person name="Misra M."/>
            <person name="Lapidus A."/>
            <person name="Nolan M."/>
            <person name="Lucas S."/>
            <person name="Deshpande S."/>
            <person name="Cheng J.F."/>
            <person name="Tapia R."/>
            <person name="Goodwin L.A."/>
            <person name="Pitluck S."/>
            <person name="Liolios K."/>
            <person name="Pagani I."/>
            <person name="Ivanova N."/>
            <person name="Mikhailova N."/>
            <person name="Pati A."/>
            <person name="Chen A."/>
            <person name="Palaniappan K."/>
            <person name="Land M."/>
            <person name="Hauser L."/>
            <person name="Pan C."/>
            <person name="Jeffries C.D."/>
            <person name="Detter J.C."/>
            <person name="Brambilla E.M."/>
            <person name="Rohde M."/>
            <person name="Djao O.D."/>
            <person name="Goker M."/>
            <person name="Sikorski J."/>
            <person name="Tindall B.J."/>
            <person name="Woyke T."/>
            <person name="Bristow J."/>
            <person name="Eisen J.A."/>
            <person name="Markowitz V."/>
            <person name="Hugenholtz P."/>
            <person name="Kyrpides N.C."/>
            <person name="Klenk H.P."/>
            <person name="Mavromatis K."/>
        </authorList>
    </citation>
    <scope>NUCLEOTIDE SEQUENCE [LARGE SCALE GENOMIC DNA]</scope>
    <source>
        <strain evidence="2">ATCC 29530 / DSM 19594 / LMG 11500 / NCIMB 11436 / LSU 4</strain>
    </source>
</reference>
<dbReference type="Gene3D" id="1.25.40.290">
    <property type="entry name" value="ARM repeat domains"/>
    <property type="match status" value="1"/>
</dbReference>
<dbReference type="Proteomes" id="UP000000493">
    <property type="component" value="Chromosome"/>
</dbReference>
<dbReference type="RefSeq" id="WP_013931074.1">
    <property type="nucleotide sequence ID" value="NC_015703.1"/>
</dbReference>
<gene>
    <name evidence="1" type="ordered locus">Runsl_5516</name>
</gene>
<proteinExistence type="predicted"/>
<dbReference type="SUPFAM" id="SSF48371">
    <property type="entry name" value="ARM repeat"/>
    <property type="match status" value="1"/>
</dbReference>
<sequence>MSALKDIYSPSFYDRFSEVLIKTIPDFDKQRFIHLIFDAEFFQKELKDRMRHTTRVLHHFLPADFGKAVALIKDIIEQLRRDNAPEDSLPYIFLPDYIETYGLEDYENSVKTIEFVTQFVSCEFAVRPFLIRYGDKMMDQMLQWSLHKSHKVRRLASEGSRPRLPWAMAVPSLRKNPAAGLVILENLKNDPFEYVRRSVANHLNDISKDHPEVVLNVAKIWKGRTKETDAIVKHACRTLLKQGHREVLTLYSLVSKHICLAQFTLLTPQLSVGESLEFSLTIHNENEAVCTVRLEYAIYYRKQNGQLSKKVFKLSEREYKPNEQATIRRKQRFVPITTRKFYAGSHQLAIIINGEEKAPVDFELML</sequence>
<organism evidence="1 2">
    <name type="scientific">Runella slithyformis (strain ATCC 29530 / DSM 19594 / LMG 11500 / NCIMB 11436 / LSU 4)</name>
    <dbReference type="NCBI Taxonomy" id="761193"/>
    <lineage>
        <taxon>Bacteria</taxon>
        <taxon>Pseudomonadati</taxon>
        <taxon>Bacteroidota</taxon>
        <taxon>Cytophagia</taxon>
        <taxon>Cytophagales</taxon>
        <taxon>Spirosomataceae</taxon>
        <taxon>Runella</taxon>
    </lineage>
</organism>
<dbReference type="InterPro" id="IPR016024">
    <property type="entry name" value="ARM-type_fold"/>
</dbReference>
<evidence type="ECO:0000313" key="1">
    <source>
        <dbReference type="EMBL" id="AEI51806.1"/>
    </source>
</evidence>
<reference evidence="2" key="1">
    <citation type="submission" date="2011-06" db="EMBL/GenBank/DDBJ databases">
        <title>The complete genome of chromosome of Runella slithyformis DSM 19594.</title>
        <authorList>
            <consortium name="US DOE Joint Genome Institute (JGI-PGF)"/>
            <person name="Lucas S."/>
            <person name="Han J."/>
            <person name="Lapidus A."/>
            <person name="Bruce D."/>
            <person name="Goodwin L."/>
            <person name="Pitluck S."/>
            <person name="Peters L."/>
            <person name="Kyrpides N."/>
            <person name="Mavromatis K."/>
            <person name="Ivanova N."/>
            <person name="Ovchinnikova G."/>
            <person name="Zhang X."/>
            <person name="Misra M."/>
            <person name="Detter J.C."/>
            <person name="Tapia R."/>
            <person name="Han C."/>
            <person name="Land M."/>
            <person name="Hauser L."/>
            <person name="Markowitz V."/>
            <person name="Cheng J.-F."/>
            <person name="Hugenholtz P."/>
            <person name="Woyke T."/>
            <person name="Wu D."/>
            <person name="Tindall B."/>
            <person name="Faehrich R."/>
            <person name="Brambilla E."/>
            <person name="Klenk H.-P."/>
            <person name="Eisen J.A."/>
        </authorList>
    </citation>
    <scope>NUCLEOTIDE SEQUENCE [LARGE SCALE GENOMIC DNA]</scope>
    <source>
        <strain evidence="2">ATCC 29530 / DSM 19594 / LMG 11500 / NCIMB 11436 / LSU 4</strain>
    </source>
</reference>
<name>A0A7U4E8K7_RUNSL</name>
<evidence type="ECO:0000313" key="2">
    <source>
        <dbReference type="Proteomes" id="UP000000493"/>
    </source>
</evidence>
<dbReference type="AlphaFoldDB" id="A0A7U4E8K7"/>